<comment type="caution">
    <text evidence="5">The sequence shown here is derived from an EMBL/GenBank/DDBJ whole genome shotgun (WGS) entry which is preliminary data.</text>
</comment>
<gene>
    <name evidence="5" type="ORF">CC78DRAFT_63245</name>
</gene>
<keyword evidence="6" id="KW-1185">Reference proteome</keyword>
<dbReference type="SUPFAM" id="SSF57701">
    <property type="entry name" value="Zn2/Cys6 DNA-binding domain"/>
    <property type="match status" value="1"/>
</dbReference>
<name>A0A9P4KGB8_9PLEO</name>
<evidence type="ECO:0000313" key="5">
    <source>
        <dbReference type="EMBL" id="KAF2267636.1"/>
    </source>
</evidence>
<dbReference type="GO" id="GO:0003677">
    <property type="term" value="F:DNA binding"/>
    <property type="evidence" value="ECO:0007669"/>
    <property type="project" value="InterPro"/>
</dbReference>
<dbReference type="EMBL" id="ML986590">
    <property type="protein sequence ID" value="KAF2267636.1"/>
    <property type="molecule type" value="Genomic_DNA"/>
</dbReference>
<dbReference type="InterPro" id="IPR001138">
    <property type="entry name" value="Zn2Cys6_DnaBD"/>
</dbReference>
<dbReference type="GO" id="GO:0006351">
    <property type="term" value="P:DNA-templated transcription"/>
    <property type="evidence" value="ECO:0007669"/>
    <property type="project" value="InterPro"/>
</dbReference>
<dbReference type="AlphaFoldDB" id="A0A9P4KGB8"/>
<dbReference type="GO" id="GO:0000981">
    <property type="term" value="F:DNA-binding transcription factor activity, RNA polymerase II-specific"/>
    <property type="evidence" value="ECO:0007669"/>
    <property type="project" value="InterPro"/>
</dbReference>
<evidence type="ECO:0000256" key="2">
    <source>
        <dbReference type="ARBA" id="ARBA00023242"/>
    </source>
</evidence>
<dbReference type="InterPro" id="IPR007219">
    <property type="entry name" value="XnlR_reg_dom"/>
</dbReference>
<feature type="region of interest" description="Disordered" evidence="3">
    <location>
        <begin position="78"/>
        <end position="97"/>
    </location>
</feature>
<dbReference type="CDD" id="cd00067">
    <property type="entry name" value="GAL4"/>
    <property type="match status" value="1"/>
</dbReference>
<evidence type="ECO:0000256" key="3">
    <source>
        <dbReference type="SAM" id="MobiDB-lite"/>
    </source>
</evidence>
<dbReference type="SMART" id="SM00066">
    <property type="entry name" value="GAL4"/>
    <property type="match status" value="1"/>
</dbReference>
<evidence type="ECO:0000259" key="4">
    <source>
        <dbReference type="PROSITE" id="PS50048"/>
    </source>
</evidence>
<dbReference type="PANTHER" id="PTHR47431:SF4">
    <property type="entry name" value="ZN(II)2CYS6 TRANSCRIPTION FACTOR (EUROFUNG)"/>
    <property type="match status" value="1"/>
</dbReference>
<accession>A0A9P4KGB8</accession>
<dbReference type="CDD" id="cd12148">
    <property type="entry name" value="fungal_TF_MHR"/>
    <property type="match status" value="1"/>
</dbReference>
<dbReference type="GO" id="GO:0008270">
    <property type="term" value="F:zinc ion binding"/>
    <property type="evidence" value="ECO:0007669"/>
    <property type="project" value="InterPro"/>
</dbReference>
<dbReference type="Pfam" id="PF04082">
    <property type="entry name" value="Fungal_trans"/>
    <property type="match status" value="1"/>
</dbReference>
<dbReference type="PROSITE" id="PS00463">
    <property type="entry name" value="ZN2_CY6_FUNGAL_1"/>
    <property type="match status" value="1"/>
</dbReference>
<keyword evidence="1" id="KW-0479">Metal-binding</keyword>
<protein>
    <recommendedName>
        <fullName evidence="4">Zn(2)-C6 fungal-type domain-containing protein</fullName>
    </recommendedName>
</protein>
<dbReference type="OrthoDB" id="10067394at2759"/>
<dbReference type="PROSITE" id="PS50048">
    <property type="entry name" value="ZN2_CY6_FUNGAL_2"/>
    <property type="match status" value="1"/>
</dbReference>
<sequence>MDENPSSTRPIDRVALACIQCRARHVKCDATQPVCNRCRRDGKECTYLKSRRGGLDKAALARRRLALQQAERAQQADDSVDYSLSAGNSQDGEREDHTTVPEFRVLNIVGSMCAASSLTHNINPDRLLDLYYDNFHPSTPVVLPLYYLSQRRLSNSHCMENLLSVLHWIGSIYSPSVPSEPYYEVANEQLNKILPKTAFSVQALLLFAIAQHHYNLRPESRNMLDLAIGIALEIGMNTKDFAKQHGEGNPVLEESWRRTYYFLHLCDQHFAVIVSSPFYALRDISNEVDLPCDDEVYESGQIPPSMTWKDYEERELAEEEIVFSSIVYLFDIATIVPFIMKQFLQTGTFGDGIISSVDAKLAIWRSLLPISKKDPMRPTGKVDEVMFLAHMIATIITMNTHRPFSSLTYSIEELSTKSFSSPVPFVEPLKQGRGAHTARALKAADLQTKLLAIPCNMEHHHVFTLCIVASMATAQVSACNILLEGHALSLARDRVRLSIGYLNAMGAFWPLGKKMAREVKNVARGTLSGAQKEHAINMDPDAEIEIPQDNLIWPVDTSSAHVDIYSGIVLPMDWGASLNPSSSSSTLS</sequence>
<feature type="domain" description="Zn(2)-C6 fungal-type" evidence="4">
    <location>
        <begin position="17"/>
        <end position="47"/>
    </location>
</feature>
<dbReference type="Pfam" id="PF00172">
    <property type="entry name" value="Zn_clus"/>
    <property type="match status" value="1"/>
</dbReference>
<dbReference type="Proteomes" id="UP000800093">
    <property type="component" value="Unassembled WGS sequence"/>
</dbReference>
<proteinExistence type="predicted"/>
<dbReference type="InterPro" id="IPR036864">
    <property type="entry name" value="Zn2-C6_fun-type_DNA-bd_sf"/>
</dbReference>
<evidence type="ECO:0000256" key="1">
    <source>
        <dbReference type="ARBA" id="ARBA00022723"/>
    </source>
</evidence>
<organism evidence="5 6">
    <name type="scientific">Lojkania enalia</name>
    <dbReference type="NCBI Taxonomy" id="147567"/>
    <lineage>
        <taxon>Eukaryota</taxon>
        <taxon>Fungi</taxon>
        <taxon>Dikarya</taxon>
        <taxon>Ascomycota</taxon>
        <taxon>Pezizomycotina</taxon>
        <taxon>Dothideomycetes</taxon>
        <taxon>Pleosporomycetidae</taxon>
        <taxon>Pleosporales</taxon>
        <taxon>Pleosporales incertae sedis</taxon>
        <taxon>Lojkania</taxon>
    </lineage>
</organism>
<keyword evidence="2" id="KW-0539">Nucleus</keyword>
<evidence type="ECO:0000313" key="6">
    <source>
        <dbReference type="Proteomes" id="UP000800093"/>
    </source>
</evidence>
<reference evidence="6" key="1">
    <citation type="journal article" date="2020" name="Stud. Mycol.">
        <title>101 Dothideomycetes genomes: A test case for predicting lifestyles and emergence of pathogens.</title>
        <authorList>
            <person name="Haridas S."/>
            <person name="Albert R."/>
            <person name="Binder M."/>
            <person name="Bloem J."/>
            <person name="LaButti K."/>
            <person name="Salamov A."/>
            <person name="Andreopoulos B."/>
            <person name="Baker S."/>
            <person name="Barry K."/>
            <person name="Bills G."/>
            <person name="Bluhm B."/>
            <person name="Cannon C."/>
            <person name="Castanera R."/>
            <person name="Culley D."/>
            <person name="Daum C."/>
            <person name="Ezra D."/>
            <person name="Gonzalez J."/>
            <person name="Henrissat B."/>
            <person name="Kuo A."/>
            <person name="Liang C."/>
            <person name="Lipzen A."/>
            <person name="Lutzoni F."/>
            <person name="Magnuson J."/>
            <person name="Mondo S."/>
            <person name="Nolan M."/>
            <person name="Ohm R."/>
            <person name="Pangilinan J."/>
            <person name="Park H.-J."/>
            <person name="Ramirez L."/>
            <person name="Alfaro M."/>
            <person name="Sun H."/>
            <person name="Tritt A."/>
            <person name="Yoshinaga Y."/>
            <person name="Zwiers L.-H."/>
            <person name="Turgeon B."/>
            <person name="Goodwin S."/>
            <person name="Spatafora J."/>
            <person name="Crous P."/>
            <person name="Grigoriev I."/>
        </authorList>
    </citation>
    <scope>NUCLEOTIDE SEQUENCE [LARGE SCALE GENOMIC DNA]</scope>
    <source>
        <strain evidence="6">CBS 304.66</strain>
    </source>
</reference>
<dbReference type="Gene3D" id="4.10.240.10">
    <property type="entry name" value="Zn(2)-C6 fungal-type DNA-binding domain"/>
    <property type="match status" value="1"/>
</dbReference>
<dbReference type="PANTHER" id="PTHR47431">
    <property type="entry name" value="ZN(II)2CYS6 TRANSCRIPTION FACTOR (EUROFUNG)-RELATED"/>
    <property type="match status" value="1"/>
</dbReference>